<feature type="transmembrane region" description="Helical" evidence="6">
    <location>
        <begin position="15"/>
        <end position="37"/>
    </location>
</feature>
<feature type="compositionally biased region" description="Low complexity" evidence="5">
    <location>
        <begin position="181"/>
        <end position="196"/>
    </location>
</feature>
<dbReference type="GeneID" id="28900368"/>
<protein>
    <recommendedName>
        <fullName evidence="9">Zinc/iron permease</fullName>
    </recommendedName>
</protein>
<evidence type="ECO:0000256" key="3">
    <source>
        <dbReference type="ARBA" id="ARBA00022989"/>
    </source>
</evidence>
<feature type="region of interest" description="Disordered" evidence="5">
    <location>
        <begin position="320"/>
        <end position="352"/>
    </location>
</feature>
<dbReference type="EMBL" id="KV407460">
    <property type="protein sequence ID" value="KZF21599.1"/>
    <property type="molecule type" value="Genomic_DNA"/>
</dbReference>
<dbReference type="PANTHER" id="PTHR11040">
    <property type="entry name" value="ZINC/IRON TRANSPORTER"/>
    <property type="match status" value="1"/>
</dbReference>
<proteinExistence type="predicted"/>
<evidence type="ECO:0000313" key="7">
    <source>
        <dbReference type="EMBL" id="KZF21599.1"/>
    </source>
</evidence>
<accession>A0A165G0L3</accession>
<dbReference type="GO" id="GO:0005385">
    <property type="term" value="F:zinc ion transmembrane transporter activity"/>
    <property type="evidence" value="ECO:0007669"/>
    <property type="project" value="TreeGrafter"/>
</dbReference>
<keyword evidence="8" id="KW-1185">Reference proteome</keyword>
<dbReference type="Pfam" id="PF02535">
    <property type="entry name" value="Zip"/>
    <property type="match status" value="1"/>
</dbReference>
<feature type="transmembrane region" description="Helical" evidence="6">
    <location>
        <begin position="461"/>
        <end position="481"/>
    </location>
</feature>
<keyword evidence="2 6" id="KW-0812">Transmembrane</keyword>
<dbReference type="GO" id="GO:0016020">
    <property type="term" value="C:membrane"/>
    <property type="evidence" value="ECO:0007669"/>
    <property type="project" value="UniProtKB-SubCell"/>
</dbReference>
<feature type="compositionally biased region" description="Basic and acidic residues" evidence="5">
    <location>
        <begin position="167"/>
        <end position="177"/>
    </location>
</feature>
<evidence type="ECO:0000256" key="2">
    <source>
        <dbReference type="ARBA" id="ARBA00022692"/>
    </source>
</evidence>
<dbReference type="STRING" id="1328760.A0A165G0L3"/>
<feature type="transmembrane region" description="Helical" evidence="6">
    <location>
        <begin position="493"/>
        <end position="513"/>
    </location>
</feature>
<dbReference type="Proteomes" id="UP000076632">
    <property type="component" value="Unassembled WGS sequence"/>
</dbReference>
<organism evidence="7 8">
    <name type="scientific">Xylona heveae (strain CBS 132557 / TC161)</name>
    <dbReference type="NCBI Taxonomy" id="1328760"/>
    <lineage>
        <taxon>Eukaryota</taxon>
        <taxon>Fungi</taxon>
        <taxon>Dikarya</taxon>
        <taxon>Ascomycota</taxon>
        <taxon>Pezizomycotina</taxon>
        <taxon>Xylonomycetes</taxon>
        <taxon>Xylonales</taxon>
        <taxon>Xylonaceae</taxon>
        <taxon>Xylona</taxon>
    </lineage>
</organism>
<dbReference type="OMA" id="HVVDCAH"/>
<dbReference type="InParanoid" id="A0A165G0L3"/>
<feature type="transmembrane region" description="Helical" evidence="6">
    <location>
        <begin position="49"/>
        <end position="70"/>
    </location>
</feature>
<evidence type="ECO:0000256" key="5">
    <source>
        <dbReference type="SAM" id="MobiDB-lite"/>
    </source>
</evidence>
<dbReference type="AlphaFoldDB" id="A0A165G0L3"/>
<evidence type="ECO:0008006" key="9">
    <source>
        <dbReference type="Google" id="ProtNLM"/>
    </source>
</evidence>
<dbReference type="OrthoDB" id="262547at2759"/>
<feature type="transmembrane region" description="Helical" evidence="6">
    <location>
        <begin position="424"/>
        <end position="449"/>
    </location>
</feature>
<keyword evidence="4 6" id="KW-0472">Membrane</keyword>
<feature type="region of interest" description="Disordered" evidence="5">
    <location>
        <begin position="125"/>
        <end position="154"/>
    </location>
</feature>
<feature type="transmembrane region" description="Helical" evidence="6">
    <location>
        <begin position="90"/>
        <end position="110"/>
    </location>
</feature>
<gene>
    <name evidence="7" type="ORF">L228DRAFT_269068</name>
</gene>
<comment type="subcellular location">
    <subcellularLocation>
        <location evidence="1">Membrane</location>
        <topology evidence="1">Multi-pass membrane protein</topology>
    </subcellularLocation>
</comment>
<reference evidence="7 8" key="1">
    <citation type="journal article" date="2016" name="Fungal Biol.">
        <title>The genome of Xylona heveae provides a window into fungal endophytism.</title>
        <authorList>
            <person name="Gazis R."/>
            <person name="Kuo A."/>
            <person name="Riley R."/>
            <person name="LaButti K."/>
            <person name="Lipzen A."/>
            <person name="Lin J."/>
            <person name="Amirebrahimi M."/>
            <person name="Hesse C.N."/>
            <person name="Spatafora J.W."/>
            <person name="Henrissat B."/>
            <person name="Hainaut M."/>
            <person name="Grigoriev I.V."/>
            <person name="Hibbett D.S."/>
        </authorList>
    </citation>
    <scope>NUCLEOTIDE SEQUENCE [LARGE SCALE GENOMIC DNA]</scope>
    <source>
        <strain evidence="7 8">TC161</strain>
    </source>
</reference>
<evidence type="ECO:0000256" key="6">
    <source>
        <dbReference type="SAM" id="Phobius"/>
    </source>
</evidence>
<dbReference type="FunCoup" id="A0A165G0L3">
    <property type="interactions" value="34"/>
</dbReference>
<sequence length="514" mass="55220">MVLDNDTRGWIMTCVSGVACILGACIICVDLVVQLLPGKKGFRIQDSNAFLSASLSLSFGVMLFSALYGMLPSAKKSLRQGGFSPQAAEFILIGCFIGGVIGIQILSRLLHRFIPSHVVDCDHSHAGEDTKHPDDYHEHDEHQHYGHSHSTEYEPTHIPARKENMRDLDGGATHERSPLLSRTASDTDTTSRITSAPRETSHFVDDPSLVNIHRPSLQSRLTQKVSSIVMGSDRRCGEDGQCYGLSEPCGQECRKVLHSKAAEAALLHSTHPPLSRSATVPAAQPVQPVSDGLETIEESPSMGTHDHPVFSPIDYGRRRSSDAAFSDAGDIEEGRRKRSIASSPSHSAPHHHHVPTNAFLSIGLQTSIAIALHKLPEGFITYATNHANPQLGFAVFIALFIHNITEGFAMALPLYLAIGVRWKAIIWSSFLGGVSQPLGAGIAALSLKLAGRKHMAPGEGVYGGMFAVTAGIMTSVAFQLFSESIGLSHSRGTCIVFAFIGIAILGISFALTAS</sequence>
<dbReference type="InterPro" id="IPR003689">
    <property type="entry name" value="ZIP"/>
</dbReference>
<feature type="region of interest" description="Disordered" evidence="5">
    <location>
        <begin position="167"/>
        <end position="202"/>
    </location>
</feature>
<dbReference type="RefSeq" id="XP_018187154.1">
    <property type="nucleotide sequence ID" value="XM_018335231.1"/>
</dbReference>
<evidence type="ECO:0000256" key="4">
    <source>
        <dbReference type="ARBA" id="ARBA00023136"/>
    </source>
</evidence>
<evidence type="ECO:0000256" key="1">
    <source>
        <dbReference type="ARBA" id="ARBA00004141"/>
    </source>
</evidence>
<keyword evidence="3 6" id="KW-1133">Transmembrane helix</keyword>
<name>A0A165G0L3_XYLHT</name>
<feature type="transmembrane region" description="Helical" evidence="6">
    <location>
        <begin position="391"/>
        <end position="418"/>
    </location>
</feature>
<evidence type="ECO:0000313" key="8">
    <source>
        <dbReference type="Proteomes" id="UP000076632"/>
    </source>
</evidence>
<dbReference type="PANTHER" id="PTHR11040:SF210">
    <property type="entry name" value="ZINC-REGULATED TRANSPORTER 3"/>
    <property type="match status" value="1"/>
</dbReference>